<dbReference type="Proteomes" id="UP000198833">
    <property type="component" value="Unassembled WGS sequence"/>
</dbReference>
<dbReference type="RefSeq" id="WP_092572638.1">
    <property type="nucleotide sequence ID" value="NZ_FOEN01000014.1"/>
</dbReference>
<evidence type="ECO:0000313" key="1">
    <source>
        <dbReference type="EMBL" id="SEQ49838.1"/>
    </source>
</evidence>
<dbReference type="EMBL" id="FOEN01000014">
    <property type="protein sequence ID" value="SEQ49838.1"/>
    <property type="molecule type" value="Genomic_DNA"/>
</dbReference>
<dbReference type="NCBIfam" id="NF007992">
    <property type="entry name" value="PRK10719.1-3"/>
    <property type="match status" value="1"/>
</dbReference>
<dbReference type="InterPro" id="IPR043129">
    <property type="entry name" value="ATPase_NBD"/>
</dbReference>
<dbReference type="Gene3D" id="3.30.420.40">
    <property type="match status" value="1"/>
</dbReference>
<gene>
    <name evidence="1" type="ORF">SAMN04488558_11419</name>
</gene>
<dbReference type="Pfam" id="PF06277">
    <property type="entry name" value="EutA"/>
    <property type="match status" value="1"/>
</dbReference>
<dbReference type="SUPFAM" id="SSF53067">
    <property type="entry name" value="Actin-like ATPase domain"/>
    <property type="match status" value="1"/>
</dbReference>
<dbReference type="PANTHER" id="PTHR32432">
    <property type="entry name" value="CELL DIVISION PROTEIN FTSA-RELATED"/>
    <property type="match status" value="1"/>
</dbReference>
<dbReference type="AlphaFoldDB" id="A0A1H9GIX0"/>
<dbReference type="PIRSF" id="PIRSF012293">
    <property type="entry name" value="EutA"/>
    <property type="match status" value="1"/>
</dbReference>
<evidence type="ECO:0000313" key="2">
    <source>
        <dbReference type="Proteomes" id="UP000198833"/>
    </source>
</evidence>
<dbReference type="InterPro" id="IPR050696">
    <property type="entry name" value="FtsA/MreB"/>
</dbReference>
<proteinExistence type="predicted"/>
<sequence length="476" mass="51738">MSDKLLSVGIDIGTSTTQMILSLISFENMASSFTVPRIVITDKKIIYKSDIIITPIEDNLIDADQIKKFIIDEYKKAGIQKQDIKTGAVIITGESARKVNAENVANALSGFVGDFVVATAGPDLESIIAGKGCGAFDFSKNQHDLVVNLDIGGGTTNLVVFNDGDVIDTACFDIGGRQIKVDQMAKVSYIAPKVKEIIENENIKIKLGEVLKLSEVKKLANIFVDVISNSIGIGEKSPYFDLLITHKPLNLERYPKIKNISFSGGVADCIDDFNDDELKEFPYGDIGYVLGNSLNQSAIIKDNNIVDTVETIRATVVGAGSHTLDISGSTVSFDIKALPVKNIPAISFSNEEVDNFPQLPEIINERILWHADDAIHNCALCFKGLHSPDYQYIINLGDAIIKGAEKILNLDFPLIIIIENDMAKSLGHYIKAKIGSSKQMICIDRVITGDGDYVDIGNPIAQGEVLPVVVKTLVFS</sequence>
<dbReference type="STRING" id="89093.SAMN04488558_11419"/>
<dbReference type="InterPro" id="IPR009377">
    <property type="entry name" value="EutA"/>
</dbReference>
<protein>
    <submittedName>
        <fullName evidence="1">Ethanolamine utilization protein EutA</fullName>
    </submittedName>
</protein>
<dbReference type="OrthoDB" id="1542at2"/>
<dbReference type="PANTHER" id="PTHR32432:SF13">
    <property type="entry name" value="ETHANOLAMINE AMMONIA-LYASE REACTIVASE EUTA"/>
    <property type="match status" value="1"/>
</dbReference>
<keyword evidence="2" id="KW-1185">Reference proteome</keyword>
<accession>A0A1H9GIX0</accession>
<reference evidence="1 2" key="1">
    <citation type="submission" date="2016-10" db="EMBL/GenBank/DDBJ databases">
        <authorList>
            <person name="de Groot N.N."/>
        </authorList>
    </citation>
    <scope>NUCLEOTIDE SEQUENCE [LARGE SCALE GENOMIC DNA]</scope>
    <source>
        <strain evidence="1 2">DSM 15695</strain>
    </source>
</reference>
<organism evidence="1 2">
    <name type="scientific">Ignavigranum ruoffiae</name>
    <dbReference type="NCBI Taxonomy" id="89093"/>
    <lineage>
        <taxon>Bacteria</taxon>
        <taxon>Bacillati</taxon>
        <taxon>Bacillota</taxon>
        <taxon>Bacilli</taxon>
        <taxon>Lactobacillales</taxon>
        <taxon>Aerococcaceae</taxon>
        <taxon>Ignavigranum</taxon>
    </lineage>
</organism>
<name>A0A1H9GIX0_9LACT</name>